<evidence type="ECO:0000313" key="3">
    <source>
        <dbReference type="EMBL" id="GGZ13957.1"/>
    </source>
</evidence>
<organism evidence="3 4">
    <name type="scientific">Echinicola pacifica</name>
    <dbReference type="NCBI Taxonomy" id="346377"/>
    <lineage>
        <taxon>Bacteria</taxon>
        <taxon>Pseudomonadati</taxon>
        <taxon>Bacteroidota</taxon>
        <taxon>Cytophagia</taxon>
        <taxon>Cytophagales</taxon>
        <taxon>Cyclobacteriaceae</taxon>
        <taxon>Echinicola</taxon>
    </lineage>
</organism>
<feature type="domain" description="Glutaminase A central" evidence="1">
    <location>
        <begin position="440"/>
        <end position="776"/>
    </location>
</feature>
<dbReference type="InterPro" id="IPR008928">
    <property type="entry name" value="6-hairpin_glycosidase_sf"/>
</dbReference>
<dbReference type="GO" id="GO:0005975">
    <property type="term" value="P:carbohydrate metabolic process"/>
    <property type="evidence" value="ECO:0007669"/>
    <property type="project" value="InterPro"/>
</dbReference>
<dbReference type="AlphaFoldDB" id="A0A918UJA8"/>
<dbReference type="EMBL" id="BMWX01000001">
    <property type="protein sequence ID" value="GGZ13957.1"/>
    <property type="molecule type" value="Genomic_DNA"/>
</dbReference>
<dbReference type="Pfam" id="PF17168">
    <property type="entry name" value="DUF5127"/>
    <property type="match status" value="1"/>
</dbReference>
<comment type="caution">
    <text evidence="3">The sequence shown here is derived from an EMBL/GenBank/DDBJ whole genome shotgun (WGS) entry which is preliminary data.</text>
</comment>
<dbReference type="PANTHER" id="PTHR31987:SF1">
    <property type="entry name" value="GLUTAMINASE A"/>
    <property type="match status" value="1"/>
</dbReference>
<dbReference type="Pfam" id="PF16335">
    <property type="entry name" value="GtaA_6_Hairpin"/>
    <property type="match status" value="1"/>
</dbReference>
<dbReference type="InterPro" id="IPR012341">
    <property type="entry name" value="6hp_glycosidase-like_sf"/>
</dbReference>
<name>A0A918UJA8_9BACT</name>
<dbReference type="InterPro" id="IPR033433">
    <property type="entry name" value="GtaA_N"/>
</dbReference>
<dbReference type="SUPFAM" id="SSF49785">
    <property type="entry name" value="Galactose-binding domain-like"/>
    <property type="match status" value="1"/>
</dbReference>
<evidence type="ECO:0000259" key="2">
    <source>
        <dbReference type="Pfam" id="PF17168"/>
    </source>
</evidence>
<reference evidence="3" key="1">
    <citation type="journal article" date="2014" name="Int. J. Syst. Evol. Microbiol.">
        <title>Complete genome sequence of Corynebacterium casei LMG S-19264T (=DSM 44701T), isolated from a smear-ripened cheese.</title>
        <authorList>
            <consortium name="US DOE Joint Genome Institute (JGI-PGF)"/>
            <person name="Walter F."/>
            <person name="Albersmeier A."/>
            <person name="Kalinowski J."/>
            <person name="Ruckert C."/>
        </authorList>
    </citation>
    <scope>NUCLEOTIDE SEQUENCE</scope>
    <source>
        <strain evidence="3">KCTC 12368</strain>
    </source>
</reference>
<reference evidence="3" key="2">
    <citation type="submission" date="2020-09" db="EMBL/GenBank/DDBJ databases">
        <authorList>
            <person name="Sun Q."/>
            <person name="Kim S."/>
        </authorList>
    </citation>
    <scope>NUCLEOTIDE SEQUENCE</scope>
    <source>
        <strain evidence="3">KCTC 12368</strain>
    </source>
</reference>
<proteinExistence type="predicted"/>
<evidence type="ECO:0000259" key="1">
    <source>
        <dbReference type="Pfam" id="PF16335"/>
    </source>
</evidence>
<protein>
    <submittedName>
        <fullName evidence="3">Glutaminase</fullName>
    </submittedName>
</protein>
<accession>A0A918UJA8</accession>
<dbReference type="Proteomes" id="UP000619457">
    <property type="component" value="Unassembled WGS sequence"/>
</dbReference>
<dbReference type="InterPro" id="IPR008979">
    <property type="entry name" value="Galactose-bd-like_sf"/>
</dbReference>
<dbReference type="PANTHER" id="PTHR31987">
    <property type="entry name" value="GLUTAMINASE A-RELATED"/>
    <property type="match status" value="1"/>
</dbReference>
<sequence length="785" mass="87584">MDDQLAGSATKHWTGLPNQLQGLVRVDGKSYYFLGKEMTETSTLLPMSGMEGQWKYTYSQPNDSWMQEEFVEGVNWHTTKGAFTNGEDSPAPNKWTTKDIWVRRTFELDRTDFNDLLLNIHHDDNVEVFINGIKAYEKIGWVNAPIQITLPEEVKESLHKGTNVLAIHCENTRGGAFLDAGILEVIPSSVRIDTAEQISASVSATSTDYFFHAGPVALKVKFTSPMLPDDLEVFSRPANYISFSANSLDTQLHEVQVYLSASSDLAVNTTDQMVGGERLEIEGLTALRLGTVTQPVLQKKGDNIRIDWGYMYLTASDQHSISSTINFNQLSILDFVNHGKLTVEGALPDASAPVQGMITAAMALDFGKVGKKETTDFVTLAYDDIYSVQFFSVNLKAWWKKYGKSTAEMLQAARSDYESIMRAAKQFDERLYKDAKAAAGVEYAEICALVYRQAIAAHKAVEGPDGELYFFSKENFSNGSIGTVDISYPSAPLFLLYNPDLLKGMLDPIFYYSESGKWAKPFPAHDIGTYPLANGQTYGEDMPVEEAGNMILLTTAISKVEGTADYASQHWEVLTTWVEYLAKEGFDPANQLCTDDFAGHLAHNTNLSVKAILAIAGYGQMAQSLGKTAEAEKYTLLAKDFAQKWMDKAIDGDHYSLTFDQKGSWSQKYNLVWNNLLGLDIFPDEVAHQEVLYYLSKQEAFGLPLDSRKTYTKSDWVFWTASLAKSDHDKQALIAPMIDYINNTPDRIPVSDWHETTTAESVGFRARSVVGGYFMPVLKDYFLNK</sequence>
<keyword evidence="4" id="KW-1185">Reference proteome</keyword>
<dbReference type="Gene3D" id="2.60.120.260">
    <property type="entry name" value="Galactose-binding domain-like"/>
    <property type="match status" value="1"/>
</dbReference>
<dbReference type="SUPFAM" id="SSF48208">
    <property type="entry name" value="Six-hairpin glycosidases"/>
    <property type="match status" value="1"/>
</dbReference>
<dbReference type="InterPro" id="IPR032514">
    <property type="entry name" value="GtaA_central"/>
</dbReference>
<dbReference type="InterPro" id="IPR052743">
    <property type="entry name" value="Glutaminase_GtaA"/>
</dbReference>
<dbReference type="Gene3D" id="1.50.10.10">
    <property type="match status" value="1"/>
</dbReference>
<feature type="domain" description="Glutaminase A N-terminal" evidence="2">
    <location>
        <begin position="205"/>
        <end position="434"/>
    </location>
</feature>
<gene>
    <name evidence="3" type="ORF">GCM10007049_02250</name>
</gene>
<evidence type="ECO:0000313" key="4">
    <source>
        <dbReference type="Proteomes" id="UP000619457"/>
    </source>
</evidence>